<protein>
    <recommendedName>
        <fullName evidence="3">Reverse transcriptase zinc-binding domain-containing protein</fullName>
    </recommendedName>
</protein>
<organism evidence="1 2">
    <name type="scientific">Leptobrachium leishanense</name>
    <name type="common">Leishan spiny toad</name>
    <dbReference type="NCBI Taxonomy" id="445787"/>
    <lineage>
        <taxon>Eukaryota</taxon>
        <taxon>Metazoa</taxon>
        <taxon>Chordata</taxon>
        <taxon>Craniata</taxon>
        <taxon>Vertebrata</taxon>
        <taxon>Euteleostomi</taxon>
        <taxon>Amphibia</taxon>
        <taxon>Batrachia</taxon>
        <taxon>Anura</taxon>
        <taxon>Pelobatoidea</taxon>
        <taxon>Megophryidae</taxon>
        <taxon>Leptobrachium</taxon>
    </lineage>
</organism>
<dbReference type="Proteomes" id="UP000694569">
    <property type="component" value="Unplaced"/>
</dbReference>
<dbReference type="OrthoDB" id="9804013at2759"/>
<evidence type="ECO:0000313" key="1">
    <source>
        <dbReference type="Ensembl" id="ENSLLEP00000030024.1"/>
    </source>
</evidence>
<dbReference type="GeneTree" id="ENSGT00940000165023"/>
<reference evidence="1" key="2">
    <citation type="submission" date="2025-09" db="UniProtKB">
        <authorList>
            <consortium name="Ensembl"/>
        </authorList>
    </citation>
    <scope>IDENTIFICATION</scope>
</reference>
<sequence length="283" mass="33192">MNSEPIAKLLLLPDNYATPISDYRYYQLRHFIASLGHPTSLRQDESPFETLCTSDPHQPHMLSTIYGTLLDASAPLLPSYATRWSKEMGDLIPEDDWDMIFQIAAHSSRSLHVQQSHYKFLSRWYLTPSRLHKMYPNSDVLCWRCTKEPGTYLHIWWECSHIQVYWTSIFAEINEITGLDLLPSPQVALFHLVPLSPITYRKSLAIHLFNMAKSLIPRHWRSTHTPTISEWITAVDNTRGMEEMYFSMDNNYAKYFATWYWWIDYLTKRPRKPPILGSTDTSQ</sequence>
<dbReference type="Ensembl" id="ENSLLET00000031185.1">
    <property type="protein sequence ID" value="ENSLLEP00000030024.1"/>
    <property type="gene ID" value="ENSLLEG00000019044.1"/>
</dbReference>
<name>A0A8C5WDD9_9ANUR</name>
<evidence type="ECO:0008006" key="3">
    <source>
        <dbReference type="Google" id="ProtNLM"/>
    </source>
</evidence>
<accession>A0A8C5WDD9</accession>
<keyword evidence="2" id="KW-1185">Reference proteome</keyword>
<reference evidence="1" key="1">
    <citation type="submission" date="2025-08" db="UniProtKB">
        <authorList>
            <consortium name="Ensembl"/>
        </authorList>
    </citation>
    <scope>IDENTIFICATION</scope>
</reference>
<evidence type="ECO:0000313" key="2">
    <source>
        <dbReference type="Proteomes" id="UP000694569"/>
    </source>
</evidence>
<dbReference type="AlphaFoldDB" id="A0A8C5WDD9"/>
<proteinExistence type="predicted"/>